<dbReference type="EMBL" id="VITF01000014">
    <property type="protein sequence ID" value="TWA62558.1"/>
    <property type="molecule type" value="Genomic_DNA"/>
</dbReference>
<dbReference type="EMBL" id="JAWXYC010000002">
    <property type="protein sequence ID" value="MDX5950735.1"/>
    <property type="molecule type" value="Genomic_DNA"/>
</dbReference>
<dbReference type="EMBL" id="CP032348">
    <property type="protein sequence ID" value="QCO18740.1"/>
    <property type="molecule type" value="Genomic_DNA"/>
</dbReference>
<reference evidence="5 6" key="1">
    <citation type="submission" date="2018-09" db="EMBL/GenBank/DDBJ databases">
        <title>Whole genome based analysis of evolution and adaptive divergence in Indian and Brazilian strains of Azospirillum brasilense.</title>
        <authorList>
            <person name="Singh C."/>
            <person name="Tripathi A.K."/>
        </authorList>
    </citation>
    <scope>NUCLEOTIDE SEQUENCE [LARGE SCALE GENOMIC DNA]</scope>
    <source>
        <strain evidence="2 6">MTCC4038</strain>
        <strain evidence="3 5">MTCC4039</strain>
        <plasmid evidence="5 6">p4</plasmid>
    </source>
</reference>
<evidence type="ECO:0000313" key="8">
    <source>
        <dbReference type="Proteomes" id="UP001277471"/>
    </source>
</evidence>
<evidence type="ECO:0000313" key="1">
    <source>
        <dbReference type="EMBL" id="MDX5950735.1"/>
    </source>
</evidence>
<organism evidence="3 5">
    <name type="scientific">Azospirillum brasilense</name>
    <dbReference type="NCBI Taxonomy" id="192"/>
    <lineage>
        <taxon>Bacteria</taxon>
        <taxon>Pseudomonadati</taxon>
        <taxon>Pseudomonadota</taxon>
        <taxon>Alphaproteobacteria</taxon>
        <taxon>Rhodospirillales</taxon>
        <taxon>Azospirillaceae</taxon>
        <taxon>Azospirillum</taxon>
    </lineage>
</organism>
<reference evidence="1 8" key="3">
    <citation type="submission" date="2023-11" db="EMBL/GenBank/DDBJ databases">
        <title>MicrobeMod: A computational toolkit for identifying prokaryotic methylation and restriction-modification with nanopore sequencing.</title>
        <authorList>
            <person name="Crits-Christoph A."/>
            <person name="Kang S.C."/>
            <person name="Lee H."/>
            <person name="Ostrov N."/>
        </authorList>
    </citation>
    <scope>NUCLEOTIDE SEQUENCE [LARGE SCALE GENOMIC DNA]</scope>
    <source>
        <strain evidence="1 8">ATCC 29145</strain>
    </source>
</reference>
<evidence type="ECO:0000313" key="4">
    <source>
        <dbReference type="EMBL" id="TWA62558.1"/>
    </source>
</evidence>
<reference evidence="4 7" key="2">
    <citation type="submission" date="2019-06" db="EMBL/GenBank/DDBJ databases">
        <title>Genomic Encyclopedia of Type Strains, Phase IV (KMG-V): Genome sequencing to study the core and pangenomes of soil and plant-associated prokaryotes.</title>
        <authorList>
            <person name="Whitman W."/>
        </authorList>
    </citation>
    <scope>NUCLEOTIDE SEQUENCE [LARGE SCALE GENOMIC DNA]</scope>
    <source>
        <strain evidence="4 7">BR 11796</strain>
    </source>
</reference>
<evidence type="ECO:0000313" key="6">
    <source>
        <dbReference type="Proteomes" id="UP000298774"/>
    </source>
</evidence>
<dbReference type="Proteomes" id="UP000316083">
    <property type="component" value="Unassembled WGS sequence"/>
</dbReference>
<sequence>MNGLPKQTWRCRVAELLNDPVVQAVLRRDRLTHEQVLAQLTPIAEHLRRNTSPERPARRLPREAF</sequence>
<protein>
    <submittedName>
        <fullName evidence="3">Uncharacterized protein</fullName>
    </submittedName>
</protein>
<accession>A0A0N7I921</accession>
<keyword evidence="3" id="KW-0614">Plasmid</keyword>
<dbReference type="Proteomes" id="UP000298693">
    <property type="component" value="Plasmid p4"/>
</dbReference>
<geneLocation type="plasmid" evidence="3 6">
    <name>p4</name>
</geneLocation>
<dbReference type="Proteomes" id="UP000298774">
    <property type="component" value="Plasmid p4"/>
</dbReference>
<gene>
    <name evidence="2" type="ORF">D3868_31660</name>
    <name evidence="3" type="ORF">D3869_25985</name>
    <name evidence="4" type="ORF">FBZ82_11478</name>
    <name evidence="1" type="ORF">SIM66_05935</name>
</gene>
<evidence type="ECO:0000313" key="5">
    <source>
        <dbReference type="Proteomes" id="UP000298693"/>
    </source>
</evidence>
<evidence type="ECO:0000313" key="7">
    <source>
        <dbReference type="Proteomes" id="UP000316083"/>
    </source>
</evidence>
<dbReference type="Proteomes" id="UP001277471">
    <property type="component" value="Unassembled WGS sequence"/>
</dbReference>
<keyword evidence="8" id="KW-1185">Reference proteome</keyword>
<dbReference type="KEGG" id="abf:AMK58_25585"/>
<dbReference type="AlphaFoldDB" id="A0A0N7I921"/>
<evidence type="ECO:0000313" key="2">
    <source>
        <dbReference type="EMBL" id="QCO13545.1"/>
    </source>
</evidence>
<dbReference type="RefSeq" id="WP_014200253.1">
    <property type="nucleotide sequence ID" value="NZ_CP012917.1"/>
</dbReference>
<name>A0A0N7I921_AZOBR</name>
<dbReference type="EMBL" id="CP032343">
    <property type="protein sequence ID" value="QCO13545.1"/>
    <property type="molecule type" value="Genomic_DNA"/>
</dbReference>
<evidence type="ECO:0000313" key="3">
    <source>
        <dbReference type="EMBL" id="QCO18740.1"/>
    </source>
</evidence>
<dbReference type="GeneID" id="56448716"/>
<proteinExistence type="predicted"/>